<evidence type="ECO:0000256" key="3">
    <source>
        <dbReference type="ARBA" id="ARBA00022840"/>
    </source>
</evidence>
<accession>A0A9D4HF70</accession>
<dbReference type="Gene3D" id="3.30.420.40">
    <property type="match status" value="2"/>
</dbReference>
<dbReference type="SUPFAM" id="SSF53067">
    <property type="entry name" value="Actin-like ATPase domain"/>
    <property type="match status" value="2"/>
</dbReference>
<reference evidence="5" key="2">
    <citation type="submission" date="2020-11" db="EMBL/GenBank/DDBJ databases">
        <authorList>
            <person name="McCartney M.A."/>
            <person name="Auch B."/>
            <person name="Kono T."/>
            <person name="Mallez S."/>
            <person name="Becker A."/>
            <person name="Gohl D.M."/>
            <person name="Silverstein K.A.T."/>
            <person name="Koren S."/>
            <person name="Bechman K.B."/>
            <person name="Herman A."/>
            <person name="Abrahante J.E."/>
            <person name="Garbe J."/>
        </authorList>
    </citation>
    <scope>NUCLEOTIDE SEQUENCE</scope>
    <source>
        <strain evidence="5">Duluth1</strain>
        <tissue evidence="5">Whole animal</tissue>
    </source>
</reference>
<dbReference type="Proteomes" id="UP000828390">
    <property type="component" value="Unassembled WGS sequence"/>
</dbReference>
<reference evidence="5" key="1">
    <citation type="journal article" date="2019" name="bioRxiv">
        <title>The Genome of the Zebra Mussel, Dreissena polymorpha: A Resource for Invasive Species Research.</title>
        <authorList>
            <person name="McCartney M.A."/>
            <person name="Auch B."/>
            <person name="Kono T."/>
            <person name="Mallez S."/>
            <person name="Zhang Y."/>
            <person name="Obille A."/>
            <person name="Becker A."/>
            <person name="Abrahante J.E."/>
            <person name="Garbe J."/>
            <person name="Badalamenti J.P."/>
            <person name="Herman A."/>
            <person name="Mangelson H."/>
            <person name="Liachko I."/>
            <person name="Sullivan S."/>
            <person name="Sone E.D."/>
            <person name="Koren S."/>
            <person name="Silverstein K.A.T."/>
            <person name="Beckman K.B."/>
            <person name="Gohl D.M."/>
        </authorList>
    </citation>
    <scope>NUCLEOTIDE SEQUENCE</scope>
    <source>
        <strain evidence="5">Duluth1</strain>
        <tissue evidence="5">Whole animal</tissue>
    </source>
</reference>
<dbReference type="CDD" id="cd10229">
    <property type="entry name" value="ASKHA_NBD_HSP70_HSPA12"/>
    <property type="match status" value="1"/>
</dbReference>
<dbReference type="GO" id="GO:0140662">
    <property type="term" value="F:ATP-dependent protein folding chaperone"/>
    <property type="evidence" value="ECO:0007669"/>
    <property type="project" value="InterPro"/>
</dbReference>
<evidence type="ECO:0000256" key="1">
    <source>
        <dbReference type="ARBA" id="ARBA00007381"/>
    </source>
</evidence>
<keyword evidence="3" id="KW-0067">ATP-binding</keyword>
<keyword evidence="2" id="KW-0547">Nucleotide-binding</keyword>
<sequence length="1052" mass="121517">MLVRQYSDRHNDIDDLEDFQLAEPDISSRKGVSNDDAISWAERQVRYVGRSNKGSIPNMEVDDVEHSYRKVKTLDRKGLAVDLKIETVNDRFAVERDAYPVEIDRREKERRIDAVDRRVRERKVDIEQFPESLIESENRPRNRQDLDRDERGMEIDIDAWTDRRKNEDRSSDRCRERNFRDDDQYSSRRRDVGFGNSNRRRGLAEAEVHLRRRDRDELSREEIDALLHRAAEDVIPSHVQQDFIDHYDHDRGAARDTDRNHSCDAQKYQSRDMHRGQSRATYLSDRYGARESSRNDPDINFSKGVSSEGPYLSDRCQDDVYSSRHEDRIRPIGVMRVSRERDSKSEIVRRSPCGRHACHSPSVTGHVIFITDEAGNHFSFPVERKQITLKILRLTFPSACGLCYVDYIQGEACPRVPIRLKEGVFQEPSGGWIHELRRYYVIKKKKPAFSMVGVELLQKYQALTRGVTLYFDRPDAKKRNVVAAIDFGTSFSGYAWAFEYDPFTVYTKEWLGENMTSGTEKAPTTVLVNPEGEFHSFGYEAEDEYAVLVDGEMFHNWYYFRNFKMKLYTNKYLRRDTMLKDMDGKQMLALDVFTMAIKYIYGCLVEDLAERAPEVKIDDISWVITVPAIWSDAAKQFMREASVNAGIPGDRLKLVLEPEAASLYCKTRDPSEIKTISGERTENPLARGKRYILLDLGGGTADMSAHEVLKDGCLREIHRATGDALGGSSVDEAFNRLLNDLFGTEFMLDFFEDYRQDYLKLMRDFEGKKRLPLDRKSSLVFQIPETLLHKLKEGTRATLEEAVGRSKHKKHIRVKVDKLLLDGDLVADLFKVTVNGIVSYIREMKVNPRLADVDTIVLAGGFSESFHVREAVTENFPKVLIVTAPDPGNAILKGAVLMGHRPEIITERVARYTYGVSFARKPFCEGDPEELFARRNRETYCDGVFEKLVTIGQSIQRTDVFILQRTSFLASKHAKQRRLYTKMYASIEENPEYCTEENFCVKIGEIIRHPPRRGWPDVVKTRIEIMFGETEMTARIIEEHSGIEYKARIDSL</sequence>
<dbReference type="PANTHER" id="PTHR14187">
    <property type="entry name" value="ALPHA KINASE/ELONGATION FACTOR 2 KINASE"/>
    <property type="match status" value="1"/>
</dbReference>
<dbReference type="GO" id="GO:0005524">
    <property type="term" value="F:ATP binding"/>
    <property type="evidence" value="ECO:0007669"/>
    <property type="project" value="UniProtKB-KW"/>
</dbReference>
<gene>
    <name evidence="5" type="ORF">DPMN_057684</name>
</gene>
<dbReference type="EMBL" id="JAIWYP010000013">
    <property type="protein sequence ID" value="KAH3714981.1"/>
    <property type="molecule type" value="Genomic_DNA"/>
</dbReference>
<comment type="caution">
    <text evidence="5">The sequence shown here is derived from an EMBL/GenBank/DDBJ whole genome shotgun (WGS) entry which is preliminary data.</text>
</comment>
<evidence type="ECO:0000256" key="4">
    <source>
        <dbReference type="SAM" id="MobiDB-lite"/>
    </source>
</evidence>
<proteinExistence type="inferred from homology"/>
<dbReference type="PANTHER" id="PTHR14187:SF5">
    <property type="entry name" value="HEAT SHOCK 70 KDA PROTEIN 12A"/>
    <property type="match status" value="1"/>
</dbReference>
<protein>
    <recommendedName>
        <fullName evidence="7">Heat shock 70 kDa protein 12B</fullName>
    </recommendedName>
</protein>
<comment type="similarity">
    <text evidence="1">Belongs to the heat shock protein 70 family.</text>
</comment>
<organism evidence="5 6">
    <name type="scientific">Dreissena polymorpha</name>
    <name type="common">Zebra mussel</name>
    <name type="synonym">Mytilus polymorpha</name>
    <dbReference type="NCBI Taxonomy" id="45954"/>
    <lineage>
        <taxon>Eukaryota</taxon>
        <taxon>Metazoa</taxon>
        <taxon>Spiralia</taxon>
        <taxon>Lophotrochozoa</taxon>
        <taxon>Mollusca</taxon>
        <taxon>Bivalvia</taxon>
        <taxon>Autobranchia</taxon>
        <taxon>Heteroconchia</taxon>
        <taxon>Euheterodonta</taxon>
        <taxon>Imparidentia</taxon>
        <taxon>Neoheterodontei</taxon>
        <taxon>Myida</taxon>
        <taxon>Dreissenoidea</taxon>
        <taxon>Dreissenidae</taxon>
        <taxon>Dreissena</taxon>
    </lineage>
</organism>
<evidence type="ECO:0000313" key="6">
    <source>
        <dbReference type="Proteomes" id="UP000828390"/>
    </source>
</evidence>
<feature type="compositionally biased region" description="Basic and acidic residues" evidence="4">
    <location>
        <begin position="287"/>
        <end position="297"/>
    </location>
</feature>
<evidence type="ECO:0008006" key="7">
    <source>
        <dbReference type="Google" id="ProtNLM"/>
    </source>
</evidence>
<feature type="compositionally biased region" description="Basic and acidic residues" evidence="4">
    <location>
        <begin position="251"/>
        <end position="275"/>
    </location>
</feature>
<dbReference type="InterPro" id="IPR043129">
    <property type="entry name" value="ATPase_NBD"/>
</dbReference>
<dbReference type="Pfam" id="PF00012">
    <property type="entry name" value="HSP70"/>
    <property type="match status" value="1"/>
</dbReference>
<keyword evidence="6" id="KW-1185">Reference proteome</keyword>
<feature type="region of interest" description="Disordered" evidence="4">
    <location>
        <begin position="251"/>
        <end position="313"/>
    </location>
</feature>
<name>A0A9D4HF70_DREPO</name>
<dbReference type="AlphaFoldDB" id="A0A9D4HF70"/>
<dbReference type="InterPro" id="IPR013126">
    <property type="entry name" value="Hsp_70_fam"/>
</dbReference>
<evidence type="ECO:0000256" key="2">
    <source>
        <dbReference type="ARBA" id="ARBA00022741"/>
    </source>
</evidence>
<evidence type="ECO:0000313" key="5">
    <source>
        <dbReference type="EMBL" id="KAH3714981.1"/>
    </source>
</evidence>